<reference evidence="5 6" key="1">
    <citation type="journal article" date="2016" name="Mol. Biol. Evol.">
        <title>Comparative Genomics of Early-Diverging Mushroom-Forming Fungi Provides Insights into the Origins of Lignocellulose Decay Capabilities.</title>
        <authorList>
            <person name="Nagy L.G."/>
            <person name="Riley R."/>
            <person name="Tritt A."/>
            <person name="Adam C."/>
            <person name="Daum C."/>
            <person name="Floudas D."/>
            <person name="Sun H."/>
            <person name="Yadav J.S."/>
            <person name="Pangilinan J."/>
            <person name="Larsson K.H."/>
            <person name="Matsuura K."/>
            <person name="Barry K."/>
            <person name="Labutti K."/>
            <person name="Kuo R."/>
            <person name="Ohm R.A."/>
            <person name="Bhattacharya S.S."/>
            <person name="Shirouzu T."/>
            <person name="Yoshinaga Y."/>
            <person name="Martin F.M."/>
            <person name="Grigoriev I.V."/>
            <person name="Hibbett D.S."/>
        </authorList>
    </citation>
    <scope>NUCLEOTIDE SEQUENCE [LARGE SCALE GENOMIC DNA]</scope>
    <source>
        <strain evidence="5 6">CBS 109695</strain>
    </source>
</reference>
<evidence type="ECO:0000256" key="1">
    <source>
        <dbReference type="ARBA" id="ARBA00004123"/>
    </source>
</evidence>
<dbReference type="Pfam" id="PF13934">
    <property type="entry name" value="ELYS"/>
    <property type="match status" value="1"/>
</dbReference>
<protein>
    <recommendedName>
        <fullName evidence="4">ELYS-like domain-containing protein</fullName>
    </recommendedName>
</protein>
<feature type="domain" description="ELYS-like" evidence="4">
    <location>
        <begin position="45"/>
        <end position="257"/>
    </location>
</feature>
<evidence type="ECO:0000259" key="4">
    <source>
        <dbReference type="Pfam" id="PF13934"/>
    </source>
</evidence>
<feature type="region of interest" description="Disordered" evidence="3">
    <location>
        <begin position="471"/>
        <end position="517"/>
    </location>
</feature>
<dbReference type="Proteomes" id="UP000076532">
    <property type="component" value="Unassembled WGS sequence"/>
</dbReference>
<keyword evidence="2" id="KW-0539">Nucleus</keyword>
<feature type="compositionally biased region" description="Polar residues" evidence="3">
    <location>
        <begin position="472"/>
        <end position="482"/>
    </location>
</feature>
<feature type="compositionally biased region" description="Polar residues" evidence="3">
    <location>
        <begin position="490"/>
        <end position="516"/>
    </location>
</feature>
<evidence type="ECO:0000256" key="3">
    <source>
        <dbReference type="SAM" id="MobiDB-lite"/>
    </source>
</evidence>
<feature type="compositionally biased region" description="Low complexity" evidence="3">
    <location>
        <begin position="424"/>
        <end position="453"/>
    </location>
</feature>
<evidence type="ECO:0000313" key="6">
    <source>
        <dbReference type="Proteomes" id="UP000076532"/>
    </source>
</evidence>
<name>A0A166FK03_9AGAM</name>
<feature type="region of interest" description="Disordered" evidence="3">
    <location>
        <begin position="549"/>
        <end position="751"/>
    </location>
</feature>
<keyword evidence="6" id="KW-1185">Reference proteome</keyword>
<feature type="compositionally biased region" description="Low complexity" evidence="3">
    <location>
        <begin position="717"/>
        <end position="729"/>
    </location>
</feature>
<dbReference type="STRING" id="436010.A0A166FK03"/>
<proteinExistence type="predicted"/>
<evidence type="ECO:0000313" key="5">
    <source>
        <dbReference type="EMBL" id="KZP16890.1"/>
    </source>
</evidence>
<dbReference type="EMBL" id="KV417588">
    <property type="protein sequence ID" value="KZP16890.1"/>
    <property type="molecule type" value="Genomic_DNA"/>
</dbReference>
<sequence>MESAEVREAERATLLTLFNCSPEDFAWPSATCDHIEARRAQMNDQLIFDVLLATGGIHGPDRLYPPRDVDALIVLMDAILDSTYDLLKKDCLIYYLMQFHKDGREEVFSEEHSIPPQFVLLADAYWQLDNGADVPRAVSILSDLRLNRDYPSKIFQAISLTENANPLILKYVRTAKPILTEPMDIELFTVALAESSLLDAWQYQRTFPEISDMRPRLVHKILEWCLTPQPRPVPLTQLLGFPFSSYEENLIHEYALQPPPTLPSSARPVIQDLICVRLIQSGNYASAIKLDRRFAANVIPDMTPKMEKAIQERRAMVDELLGTLPAVERSMLDADMEAEANGGAAPEPSFFDKSRDLQDLTMSWEDVPSPSAAIDITVPPPKPSAPKDLSIYGGAPSTSIAARNDLPRFGASTSANGNAFAPISTSISSSHQPQSAFTPHSSLSGGLSASQGSRVPAPLLGSSGIKYPTPLFSHSGSSTSARNPPAATKPASSFTLGGSANQTRNAFYTPPTTNGTKRALVEDEPRAFDAPNPADAPPVPVMDADISMETDEEREPAADSSRTNGAKSAPAELSYSVFGGSSSLPKQPPLKTRRVGRAEPTQKVHMPPGAFHADEDETPASAVQPAPSRSRTVSPGPPPAQSRQTNARKPASRKKQEDLTRSVPGAFVDEDNEEEDYVAPLPGSPPPSKRPNRKPRASRSLVAEDDDAPRATRRSTRISAASSVASTSPEPSPPKKAITKGRKSTRTSSKK</sequence>
<feature type="compositionally biased region" description="Basic residues" evidence="3">
    <location>
        <begin position="737"/>
        <end position="751"/>
    </location>
</feature>
<feature type="region of interest" description="Disordered" evidence="3">
    <location>
        <begin position="424"/>
        <end position="455"/>
    </location>
</feature>
<organism evidence="5 6">
    <name type="scientific">Athelia psychrophila</name>
    <dbReference type="NCBI Taxonomy" id="1759441"/>
    <lineage>
        <taxon>Eukaryota</taxon>
        <taxon>Fungi</taxon>
        <taxon>Dikarya</taxon>
        <taxon>Basidiomycota</taxon>
        <taxon>Agaricomycotina</taxon>
        <taxon>Agaricomycetes</taxon>
        <taxon>Agaricomycetidae</taxon>
        <taxon>Atheliales</taxon>
        <taxon>Atheliaceae</taxon>
        <taxon>Athelia</taxon>
    </lineage>
</organism>
<comment type="subcellular location">
    <subcellularLocation>
        <location evidence="1">Nucleus</location>
    </subcellularLocation>
</comment>
<gene>
    <name evidence="5" type="ORF">FIBSPDRAFT_1047174</name>
</gene>
<dbReference type="OrthoDB" id="20729at2759"/>
<evidence type="ECO:0000256" key="2">
    <source>
        <dbReference type="ARBA" id="ARBA00023242"/>
    </source>
</evidence>
<accession>A0A166FK03</accession>
<feature type="compositionally biased region" description="Acidic residues" evidence="3">
    <location>
        <begin position="668"/>
        <end position="677"/>
    </location>
</feature>
<dbReference type="GO" id="GO:0005634">
    <property type="term" value="C:nucleus"/>
    <property type="evidence" value="ECO:0007669"/>
    <property type="project" value="UniProtKB-SubCell"/>
</dbReference>
<dbReference type="AlphaFoldDB" id="A0A166FK03"/>
<dbReference type="InterPro" id="IPR025151">
    <property type="entry name" value="ELYS_dom"/>
</dbReference>